<accession>A0A8S5MAQ1</accession>
<protein>
    <submittedName>
        <fullName evidence="6">Holin</fullName>
    </submittedName>
</protein>
<dbReference type="EMBL" id="BK014863">
    <property type="protein sequence ID" value="DAD79308.1"/>
    <property type="molecule type" value="Genomic_DNA"/>
</dbReference>
<proteinExistence type="predicted"/>
<sequence>MKHIKPIITAVGSTLSSLLGVLYIPTLLMVLCNIIDYATGLMAAKYRADGTISSYKSFRGIAKKVSMWLLVVVGAIIDQLILYASQTAGITLPFTFLISCIVAIWITCNELISILENIVDIGVTIPTFLLPLVKNIKSQTEEKIHIDNENDEESEE</sequence>
<evidence type="ECO:0000256" key="3">
    <source>
        <dbReference type="ARBA" id="ARBA00022989"/>
    </source>
</evidence>
<dbReference type="GO" id="GO:0033644">
    <property type="term" value="C:host cell membrane"/>
    <property type="evidence" value="ECO:0007669"/>
    <property type="project" value="UniProtKB-SubCell"/>
</dbReference>
<feature type="transmembrane region" description="Helical" evidence="5">
    <location>
        <begin position="20"/>
        <end position="44"/>
    </location>
</feature>
<name>A0A8S5MAQ1_9CAUD</name>
<evidence type="ECO:0000256" key="4">
    <source>
        <dbReference type="ARBA" id="ARBA00023136"/>
    </source>
</evidence>
<keyword evidence="2 5" id="KW-0812">Transmembrane</keyword>
<dbReference type="InterPro" id="IPR006480">
    <property type="entry name" value="Phage_holin_4_1"/>
</dbReference>
<keyword evidence="4 5" id="KW-0472">Membrane</keyword>
<evidence type="ECO:0000256" key="5">
    <source>
        <dbReference type="SAM" id="Phobius"/>
    </source>
</evidence>
<feature type="transmembrane region" description="Helical" evidence="5">
    <location>
        <begin position="65"/>
        <end position="84"/>
    </location>
</feature>
<keyword evidence="3 5" id="KW-1133">Transmembrane helix</keyword>
<dbReference type="NCBIfam" id="TIGR01593">
    <property type="entry name" value="holin_tox_secr"/>
    <property type="match status" value="1"/>
</dbReference>
<organism evidence="6">
    <name type="scientific">Myoviridae sp. ctNQr16</name>
    <dbReference type="NCBI Taxonomy" id="2826644"/>
    <lineage>
        <taxon>Viruses</taxon>
        <taxon>Duplodnaviria</taxon>
        <taxon>Heunggongvirae</taxon>
        <taxon>Uroviricota</taxon>
        <taxon>Caudoviricetes</taxon>
    </lineage>
</organism>
<feature type="transmembrane region" description="Helical" evidence="5">
    <location>
        <begin position="90"/>
        <end position="108"/>
    </location>
</feature>
<evidence type="ECO:0000256" key="2">
    <source>
        <dbReference type="ARBA" id="ARBA00022692"/>
    </source>
</evidence>
<evidence type="ECO:0000256" key="1">
    <source>
        <dbReference type="ARBA" id="ARBA00004301"/>
    </source>
</evidence>
<dbReference type="Pfam" id="PF05105">
    <property type="entry name" value="Phage_holin_4_1"/>
    <property type="match status" value="1"/>
</dbReference>
<reference evidence="6" key="1">
    <citation type="journal article" date="2021" name="Proc. Natl. Acad. Sci. U.S.A.">
        <title>A Catalog of Tens of Thousands of Viruses from Human Metagenomes Reveals Hidden Associations with Chronic Diseases.</title>
        <authorList>
            <person name="Tisza M.J."/>
            <person name="Buck C.B."/>
        </authorList>
    </citation>
    <scope>NUCLEOTIDE SEQUENCE</scope>
    <source>
        <strain evidence="6">CtNQr16</strain>
    </source>
</reference>
<comment type="subcellular location">
    <subcellularLocation>
        <location evidence="1">Host membrane</location>
        <topology evidence="1">Multi-pass membrane protein</topology>
    </subcellularLocation>
</comment>
<evidence type="ECO:0000313" key="6">
    <source>
        <dbReference type="EMBL" id="DAD79308.1"/>
    </source>
</evidence>